<evidence type="ECO:0000313" key="5">
    <source>
        <dbReference type="Proteomes" id="UP000551501"/>
    </source>
</evidence>
<dbReference type="AlphaFoldDB" id="A0A840EYS6"/>
<evidence type="ECO:0000313" key="4">
    <source>
        <dbReference type="EMBL" id="MBB4135468.1"/>
    </source>
</evidence>
<protein>
    <submittedName>
        <fullName evidence="4">Phenylacetic acid degradation operon negative regulatory protein</fullName>
    </submittedName>
</protein>
<dbReference type="Gene3D" id="3.30.70.2650">
    <property type="match status" value="1"/>
</dbReference>
<gene>
    <name evidence="4" type="ORF">BKA16_002020</name>
</gene>
<dbReference type="GO" id="GO:0006351">
    <property type="term" value="P:DNA-templated transcription"/>
    <property type="evidence" value="ECO:0007669"/>
    <property type="project" value="InterPro"/>
</dbReference>
<accession>A0A840EYS6</accession>
<dbReference type="PIRSF" id="PIRSF020623">
    <property type="entry name" value="PaaX"/>
    <property type="match status" value="1"/>
</dbReference>
<evidence type="ECO:0000259" key="2">
    <source>
        <dbReference type="Pfam" id="PF08223"/>
    </source>
</evidence>
<feature type="domain" description="Transcriptional repressor PaaX-like central Cas2-like" evidence="3">
    <location>
        <begin position="107"/>
        <end position="186"/>
    </location>
</feature>
<sequence>MPEGSHPLSRRREVGSASARSLLLTILGEFALPRTEPVWTATILDALALQGVEERAARQALSRSSSEGLLESQRHGRRSAWALTASGTTLLTEGTERIYGFMRSAPAWDGRWLTLAVSIPETQRKLRHRLRTRFTWLGLGSPQSGLWITPDVSKAEEVRRVIDDLGLGGQTLSWIGETAGIGDENTLVASAWDLADVESRYIEFLDGFSERRADSQSDAFAAQVELVQEWRRFPFLDPDLPRELLDHEWPGPRAASVFHDRHAQWHRRAQAHWDELQAQAAQRV</sequence>
<feature type="domain" description="Transcriptional repressor PaaX-like N-terminal" evidence="1">
    <location>
        <begin position="18"/>
        <end position="86"/>
    </location>
</feature>
<dbReference type="InterPro" id="IPR013225">
    <property type="entry name" value="PaaX_C"/>
</dbReference>
<keyword evidence="5" id="KW-1185">Reference proteome</keyword>
<evidence type="ECO:0000259" key="1">
    <source>
        <dbReference type="Pfam" id="PF07848"/>
    </source>
</evidence>
<dbReference type="PANTHER" id="PTHR30319:SF1">
    <property type="entry name" value="TRANSCRIPTIONAL REPRESSOR PAAX"/>
    <property type="match status" value="1"/>
</dbReference>
<proteinExistence type="predicted"/>
<dbReference type="Pfam" id="PF08223">
    <property type="entry name" value="PaaX_C"/>
    <property type="match status" value="1"/>
</dbReference>
<dbReference type="Proteomes" id="UP000551501">
    <property type="component" value="Unassembled WGS sequence"/>
</dbReference>
<dbReference type="InterPro" id="IPR048846">
    <property type="entry name" value="PaaX-like_central"/>
</dbReference>
<dbReference type="Pfam" id="PF20803">
    <property type="entry name" value="PaaX_M"/>
    <property type="match status" value="1"/>
</dbReference>
<dbReference type="Pfam" id="PF07848">
    <property type="entry name" value="PaaX"/>
    <property type="match status" value="1"/>
</dbReference>
<dbReference type="EMBL" id="JACIFP010000001">
    <property type="protein sequence ID" value="MBB4135468.1"/>
    <property type="molecule type" value="Genomic_DNA"/>
</dbReference>
<feature type="domain" description="Transcriptional repressor PaaX-like C-terminal" evidence="2">
    <location>
        <begin position="192"/>
        <end position="274"/>
    </location>
</feature>
<dbReference type="PANTHER" id="PTHR30319">
    <property type="entry name" value="PHENYLACETIC ACID REGULATOR-RELATED TRANSCRIPTIONAL REPRESSOR"/>
    <property type="match status" value="1"/>
</dbReference>
<name>A0A840EYS6_9ACTN</name>
<organism evidence="4 5">
    <name type="scientific">Gordonia humi</name>
    <dbReference type="NCBI Taxonomy" id="686429"/>
    <lineage>
        <taxon>Bacteria</taxon>
        <taxon>Bacillati</taxon>
        <taxon>Actinomycetota</taxon>
        <taxon>Actinomycetes</taxon>
        <taxon>Mycobacteriales</taxon>
        <taxon>Gordoniaceae</taxon>
        <taxon>Gordonia</taxon>
    </lineage>
</organism>
<reference evidence="4 5" key="1">
    <citation type="submission" date="2020-08" db="EMBL/GenBank/DDBJ databases">
        <title>Sequencing the genomes of 1000 actinobacteria strains.</title>
        <authorList>
            <person name="Klenk H.-P."/>
        </authorList>
    </citation>
    <scope>NUCLEOTIDE SEQUENCE [LARGE SCALE GENOMIC DNA]</scope>
    <source>
        <strain evidence="4 5">DSM 45298</strain>
    </source>
</reference>
<evidence type="ECO:0000259" key="3">
    <source>
        <dbReference type="Pfam" id="PF20803"/>
    </source>
</evidence>
<dbReference type="RefSeq" id="WP_183370510.1">
    <property type="nucleotide sequence ID" value="NZ_BAABHL010000065.1"/>
</dbReference>
<dbReference type="Gene3D" id="1.10.10.10">
    <property type="entry name" value="Winged helix-like DNA-binding domain superfamily/Winged helix DNA-binding domain"/>
    <property type="match status" value="1"/>
</dbReference>
<comment type="caution">
    <text evidence="4">The sequence shown here is derived from an EMBL/GenBank/DDBJ whole genome shotgun (WGS) entry which is preliminary data.</text>
</comment>
<dbReference type="InterPro" id="IPR036388">
    <property type="entry name" value="WH-like_DNA-bd_sf"/>
</dbReference>
<dbReference type="InterPro" id="IPR011965">
    <property type="entry name" value="PaaX_trns_reg"/>
</dbReference>
<dbReference type="Gene3D" id="1.20.58.1460">
    <property type="match status" value="1"/>
</dbReference>
<dbReference type="InterPro" id="IPR012906">
    <property type="entry name" value="PaaX-like_N"/>
</dbReference>